<evidence type="ECO:0000313" key="6">
    <source>
        <dbReference type="EMBL" id="SJZ49689.1"/>
    </source>
</evidence>
<dbReference type="EMBL" id="FUWL01000006">
    <property type="protein sequence ID" value="SJZ49689.1"/>
    <property type="molecule type" value="Genomic_DNA"/>
</dbReference>
<dbReference type="InterPro" id="IPR024930">
    <property type="entry name" value="Skp_dom_sf"/>
</dbReference>
<dbReference type="STRING" id="36874.HQ34_07590"/>
<dbReference type="AlphaFoldDB" id="A0A099WTV6"/>
<dbReference type="Proteomes" id="UP000189956">
    <property type="component" value="Unassembled WGS sequence"/>
</dbReference>
<evidence type="ECO:0000313" key="8">
    <source>
        <dbReference type="Proteomes" id="UP000189956"/>
    </source>
</evidence>
<gene>
    <name evidence="5" type="ORF">HQ35_02175</name>
    <name evidence="6" type="ORF">SAMN02745205_01030</name>
</gene>
<feature type="signal peptide" evidence="4">
    <location>
        <begin position="1"/>
        <end position="21"/>
    </location>
</feature>
<organism evidence="5 7">
    <name type="scientific">Porphyromonas cangingivalis</name>
    <dbReference type="NCBI Taxonomy" id="36874"/>
    <lineage>
        <taxon>Bacteria</taxon>
        <taxon>Pseudomonadati</taxon>
        <taxon>Bacteroidota</taxon>
        <taxon>Bacteroidia</taxon>
        <taxon>Bacteroidales</taxon>
        <taxon>Porphyromonadaceae</taxon>
        <taxon>Porphyromonas</taxon>
    </lineage>
</organism>
<accession>A0A099WTV6</accession>
<dbReference type="RefSeq" id="WP_025837495.1">
    <property type="nucleotide sequence ID" value="NZ_FUWL01000006.1"/>
</dbReference>
<dbReference type="Pfam" id="PF03938">
    <property type="entry name" value="OmpH"/>
    <property type="match status" value="1"/>
</dbReference>
<keyword evidence="3" id="KW-0175">Coiled coil</keyword>
<proteinExistence type="inferred from homology"/>
<feature type="coiled-coil region" evidence="3">
    <location>
        <begin position="41"/>
        <end position="105"/>
    </location>
</feature>
<dbReference type="SUPFAM" id="SSF111384">
    <property type="entry name" value="OmpH-like"/>
    <property type="match status" value="1"/>
</dbReference>
<evidence type="ECO:0000256" key="3">
    <source>
        <dbReference type="SAM" id="Coils"/>
    </source>
</evidence>
<sequence length="174" mass="20001">MKRLLLTITLLMGSLFGVAQAQNANYALIDMQYLSSKLPAYKKATEQLKEMTEKWEKEINAYREEAKKMYISYQKDMARLSSQAKVEREDAIVNVEERVRQLQQKYFGPKGELAKKQEELIKPIQDNIYEAVKLISARRGYLMVLDRASVTGIIFADPKADISNDVLAVLGYRE</sequence>
<comment type="similarity">
    <text evidence="1">Belongs to the Skp family.</text>
</comment>
<evidence type="ECO:0000256" key="2">
    <source>
        <dbReference type="ARBA" id="ARBA00022729"/>
    </source>
</evidence>
<dbReference type="InterPro" id="IPR005632">
    <property type="entry name" value="Chaperone_Skp"/>
</dbReference>
<protein>
    <submittedName>
        <fullName evidence="5 6">Membrane protein</fullName>
    </submittedName>
</protein>
<dbReference type="OrthoDB" id="9788552at2"/>
<dbReference type="GO" id="GO:0051082">
    <property type="term" value="F:unfolded protein binding"/>
    <property type="evidence" value="ECO:0007669"/>
    <property type="project" value="InterPro"/>
</dbReference>
<dbReference type="GO" id="GO:0005829">
    <property type="term" value="C:cytosol"/>
    <property type="evidence" value="ECO:0007669"/>
    <property type="project" value="TreeGrafter"/>
</dbReference>
<evidence type="ECO:0000313" key="5">
    <source>
        <dbReference type="EMBL" id="KGN82386.1"/>
    </source>
</evidence>
<dbReference type="eggNOG" id="COG2825">
    <property type="taxonomic scope" value="Bacteria"/>
</dbReference>
<dbReference type="Gene3D" id="3.30.910.20">
    <property type="entry name" value="Skp domain"/>
    <property type="match status" value="1"/>
</dbReference>
<dbReference type="GO" id="GO:0050821">
    <property type="term" value="P:protein stabilization"/>
    <property type="evidence" value="ECO:0007669"/>
    <property type="project" value="TreeGrafter"/>
</dbReference>
<name>A0A099WTV6_PORCN</name>
<dbReference type="PANTHER" id="PTHR35089:SF1">
    <property type="entry name" value="CHAPERONE PROTEIN SKP"/>
    <property type="match status" value="1"/>
</dbReference>
<keyword evidence="7" id="KW-1185">Reference proteome</keyword>
<evidence type="ECO:0000256" key="1">
    <source>
        <dbReference type="ARBA" id="ARBA00009091"/>
    </source>
</evidence>
<dbReference type="EMBL" id="JQJD01000010">
    <property type="protein sequence ID" value="KGN82386.1"/>
    <property type="molecule type" value="Genomic_DNA"/>
</dbReference>
<feature type="chain" id="PRO_5014506417" evidence="4">
    <location>
        <begin position="22"/>
        <end position="174"/>
    </location>
</feature>
<evidence type="ECO:0000256" key="4">
    <source>
        <dbReference type="SAM" id="SignalP"/>
    </source>
</evidence>
<evidence type="ECO:0000313" key="7">
    <source>
        <dbReference type="Proteomes" id="UP000030125"/>
    </source>
</evidence>
<dbReference type="PANTHER" id="PTHR35089">
    <property type="entry name" value="CHAPERONE PROTEIN SKP"/>
    <property type="match status" value="1"/>
</dbReference>
<dbReference type="SMART" id="SM00935">
    <property type="entry name" value="OmpH"/>
    <property type="match status" value="1"/>
</dbReference>
<keyword evidence="2 4" id="KW-0732">Signal</keyword>
<dbReference type="Proteomes" id="UP000030125">
    <property type="component" value="Unassembled WGS sequence"/>
</dbReference>
<reference evidence="5 7" key="1">
    <citation type="submission" date="2014-08" db="EMBL/GenBank/DDBJ databases">
        <title>Porphyromonas cangingivalis strain:COT-109_OH1386 Genome sequencing.</title>
        <authorList>
            <person name="Wallis C."/>
            <person name="Deusch O."/>
            <person name="O'Flynn C."/>
            <person name="Davis I."/>
            <person name="Jospin G."/>
            <person name="Darling A.E."/>
            <person name="Coil D.A."/>
            <person name="Alexiev A."/>
            <person name="Horsfall A."/>
            <person name="Kirkwood N."/>
            <person name="Harris S."/>
            <person name="Eisen J.A."/>
        </authorList>
    </citation>
    <scope>NUCLEOTIDE SEQUENCE [LARGE SCALE GENOMIC DNA]</scope>
    <source>
        <strain evidence="7">COT-109 OH1386</strain>
        <strain evidence="5">COT-109_OH1386</strain>
    </source>
</reference>
<reference evidence="6 8" key="2">
    <citation type="submission" date="2017-02" db="EMBL/GenBank/DDBJ databases">
        <authorList>
            <person name="Peterson S.W."/>
        </authorList>
    </citation>
    <scope>NUCLEOTIDE SEQUENCE [LARGE SCALE GENOMIC DNA]</scope>
    <source>
        <strain evidence="6 8">ATCC 700135</strain>
    </source>
</reference>